<name>A0ACC0BJZ6_CATRO</name>
<evidence type="ECO:0000313" key="2">
    <source>
        <dbReference type="Proteomes" id="UP001060085"/>
    </source>
</evidence>
<reference evidence="2" key="1">
    <citation type="journal article" date="2023" name="Nat. Plants">
        <title>Single-cell RNA sequencing provides a high-resolution roadmap for understanding the multicellular compartmentation of specialized metabolism.</title>
        <authorList>
            <person name="Sun S."/>
            <person name="Shen X."/>
            <person name="Li Y."/>
            <person name="Li Y."/>
            <person name="Wang S."/>
            <person name="Li R."/>
            <person name="Zhang H."/>
            <person name="Shen G."/>
            <person name="Guo B."/>
            <person name="Wei J."/>
            <person name="Xu J."/>
            <person name="St-Pierre B."/>
            <person name="Chen S."/>
            <person name="Sun C."/>
        </authorList>
    </citation>
    <scope>NUCLEOTIDE SEQUENCE [LARGE SCALE GENOMIC DNA]</scope>
</reference>
<keyword evidence="2" id="KW-1185">Reference proteome</keyword>
<protein>
    <submittedName>
        <fullName evidence="1">Uncharacterized protein</fullName>
    </submittedName>
</protein>
<dbReference type="Proteomes" id="UP001060085">
    <property type="component" value="Linkage Group LG03"/>
</dbReference>
<sequence length="115" mass="12606">MDGVPGETTQSSLNSCTSRLTSSPDVFKGKNVGGKPRRAFTLQDRFPTDLYIKYQHPLHNRINITRLGSTVKVLKLSLNGLKVIDGLRMKTKGEAGSIDGGKIKLKAEKQKLLPV</sequence>
<dbReference type="EMBL" id="CM044703">
    <property type="protein sequence ID" value="KAI5672943.1"/>
    <property type="molecule type" value="Genomic_DNA"/>
</dbReference>
<gene>
    <name evidence="1" type="ORF">M9H77_13307</name>
</gene>
<evidence type="ECO:0000313" key="1">
    <source>
        <dbReference type="EMBL" id="KAI5672943.1"/>
    </source>
</evidence>
<comment type="caution">
    <text evidence="1">The sequence shown here is derived from an EMBL/GenBank/DDBJ whole genome shotgun (WGS) entry which is preliminary data.</text>
</comment>
<organism evidence="1 2">
    <name type="scientific">Catharanthus roseus</name>
    <name type="common">Madagascar periwinkle</name>
    <name type="synonym">Vinca rosea</name>
    <dbReference type="NCBI Taxonomy" id="4058"/>
    <lineage>
        <taxon>Eukaryota</taxon>
        <taxon>Viridiplantae</taxon>
        <taxon>Streptophyta</taxon>
        <taxon>Embryophyta</taxon>
        <taxon>Tracheophyta</taxon>
        <taxon>Spermatophyta</taxon>
        <taxon>Magnoliopsida</taxon>
        <taxon>eudicotyledons</taxon>
        <taxon>Gunneridae</taxon>
        <taxon>Pentapetalae</taxon>
        <taxon>asterids</taxon>
        <taxon>lamiids</taxon>
        <taxon>Gentianales</taxon>
        <taxon>Apocynaceae</taxon>
        <taxon>Rauvolfioideae</taxon>
        <taxon>Vinceae</taxon>
        <taxon>Catharanthinae</taxon>
        <taxon>Catharanthus</taxon>
    </lineage>
</organism>
<accession>A0ACC0BJZ6</accession>
<proteinExistence type="predicted"/>